<comment type="caution">
    <text evidence="2">The sequence shown here is derived from an EMBL/GenBank/DDBJ whole genome shotgun (WGS) entry which is preliminary data.</text>
</comment>
<evidence type="ECO:0000256" key="1">
    <source>
        <dbReference type="SAM" id="Phobius"/>
    </source>
</evidence>
<evidence type="ECO:0000313" key="2">
    <source>
        <dbReference type="EMBL" id="PFE14025.1"/>
    </source>
</evidence>
<dbReference type="EMBL" id="NTRR01000025">
    <property type="protein sequence ID" value="PFE14025.1"/>
    <property type="molecule type" value="Genomic_DNA"/>
</dbReference>
<evidence type="ECO:0000313" key="3">
    <source>
        <dbReference type="Proteomes" id="UP000220032"/>
    </source>
</evidence>
<feature type="transmembrane region" description="Helical" evidence="1">
    <location>
        <begin position="12"/>
        <end position="35"/>
    </location>
</feature>
<sequence>MAFLKIIMDIEIHTTIVNIKVFIIYMNCFLVRMHFIYYKRFLLKKNEQNFKSIFTFVQLRVRMKLLKDMRSEDNEYCKVN</sequence>
<name>A0A2A8ZYI0_BACCE</name>
<dbReference type="AlphaFoldDB" id="A0A2A8ZYI0"/>
<accession>A0A2A8ZYI0</accession>
<dbReference type="Proteomes" id="UP000220032">
    <property type="component" value="Unassembled WGS sequence"/>
</dbReference>
<keyword evidence="1" id="KW-0812">Transmembrane</keyword>
<reference evidence="2 3" key="1">
    <citation type="submission" date="2017-09" db="EMBL/GenBank/DDBJ databases">
        <title>Large-scale bioinformatics analysis of Bacillus genomes uncovers conserved roles of natural products in bacterial physiology.</title>
        <authorList>
            <consortium name="Agbiome Team Llc"/>
            <person name="Bleich R.M."/>
            <person name="Grubbs K.J."/>
            <person name="Santa Maria K.C."/>
            <person name="Allen S.E."/>
            <person name="Farag S."/>
            <person name="Shank E.A."/>
            <person name="Bowers A."/>
        </authorList>
    </citation>
    <scope>NUCLEOTIDE SEQUENCE [LARGE SCALE GENOMIC DNA]</scope>
    <source>
        <strain evidence="2 3">AFS022681</strain>
    </source>
</reference>
<keyword evidence="1" id="KW-0472">Membrane</keyword>
<gene>
    <name evidence="2" type="ORF">CN307_17480</name>
</gene>
<keyword evidence="1" id="KW-1133">Transmembrane helix</keyword>
<proteinExistence type="predicted"/>
<organism evidence="2 3">
    <name type="scientific">Bacillus cereus</name>
    <dbReference type="NCBI Taxonomy" id="1396"/>
    <lineage>
        <taxon>Bacteria</taxon>
        <taxon>Bacillati</taxon>
        <taxon>Bacillota</taxon>
        <taxon>Bacilli</taxon>
        <taxon>Bacillales</taxon>
        <taxon>Bacillaceae</taxon>
        <taxon>Bacillus</taxon>
        <taxon>Bacillus cereus group</taxon>
    </lineage>
</organism>
<protein>
    <submittedName>
        <fullName evidence="2">Uncharacterized protein</fullName>
    </submittedName>
</protein>